<dbReference type="Gene3D" id="3.40.50.11490">
    <property type="match status" value="2"/>
</dbReference>
<protein>
    <submittedName>
        <fullName evidence="4">Tetratricopeptide repeat-containing protein</fullName>
    </submittedName>
</protein>
<evidence type="ECO:0000313" key="5">
    <source>
        <dbReference type="Proteomes" id="UP000184050"/>
    </source>
</evidence>
<feature type="coiled-coil region" evidence="2">
    <location>
        <begin position="178"/>
        <end position="205"/>
    </location>
</feature>
<evidence type="ECO:0000313" key="4">
    <source>
        <dbReference type="EMBL" id="SHI87235.1"/>
    </source>
</evidence>
<gene>
    <name evidence="4" type="ORF">SAMN05444280_10768</name>
</gene>
<dbReference type="OrthoDB" id="1467230at2"/>
<evidence type="ECO:0000256" key="3">
    <source>
        <dbReference type="SAM" id="SignalP"/>
    </source>
</evidence>
<dbReference type="STRING" id="1168035.SAMN05444280_10768"/>
<name>A0A1M6EP03_9BACT</name>
<dbReference type="PROSITE" id="PS00039">
    <property type="entry name" value="DEAD_ATP_HELICASE"/>
    <property type="match status" value="1"/>
</dbReference>
<feature type="repeat" description="TPR" evidence="1">
    <location>
        <begin position="256"/>
        <end position="289"/>
    </location>
</feature>
<feature type="coiled-coil region" evidence="2">
    <location>
        <begin position="1492"/>
        <end position="1536"/>
    </location>
</feature>
<feature type="repeat" description="TPR" evidence="1">
    <location>
        <begin position="1545"/>
        <end position="1578"/>
    </location>
</feature>
<dbReference type="SMART" id="SM00028">
    <property type="entry name" value="TPR"/>
    <property type="match status" value="17"/>
</dbReference>
<feature type="signal peptide" evidence="3">
    <location>
        <begin position="1"/>
        <end position="23"/>
    </location>
</feature>
<feature type="repeat" description="TPR" evidence="1">
    <location>
        <begin position="1663"/>
        <end position="1696"/>
    </location>
</feature>
<feature type="chain" id="PRO_5012070527" evidence="3">
    <location>
        <begin position="24"/>
        <end position="1711"/>
    </location>
</feature>
<keyword evidence="1" id="KW-0802">TPR repeat</keyword>
<keyword evidence="2" id="KW-0175">Coiled coil</keyword>
<dbReference type="Proteomes" id="UP000184050">
    <property type="component" value="Unassembled WGS sequence"/>
</dbReference>
<dbReference type="GO" id="GO:0120545">
    <property type="term" value="F:nucleic acid conformation isomerase activity"/>
    <property type="evidence" value="ECO:0007669"/>
    <property type="project" value="UniProtKB-ARBA"/>
</dbReference>
<evidence type="ECO:0000256" key="1">
    <source>
        <dbReference type="PROSITE-ProRule" id="PRU00339"/>
    </source>
</evidence>
<organism evidence="4 5">
    <name type="scientific">Tangfeifania diversioriginum</name>
    <dbReference type="NCBI Taxonomy" id="1168035"/>
    <lineage>
        <taxon>Bacteria</taxon>
        <taxon>Pseudomonadati</taxon>
        <taxon>Bacteroidota</taxon>
        <taxon>Bacteroidia</taxon>
        <taxon>Marinilabiliales</taxon>
        <taxon>Prolixibacteraceae</taxon>
        <taxon>Tangfeifania</taxon>
    </lineage>
</organism>
<dbReference type="PROSITE" id="PS50005">
    <property type="entry name" value="TPR"/>
    <property type="match status" value="4"/>
</dbReference>
<dbReference type="RefSeq" id="WP_073167303.1">
    <property type="nucleotide sequence ID" value="NZ_FQZE01000007.1"/>
</dbReference>
<dbReference type="SUPFAM" id="SSF48452">
    <property type="entry name" value="TPR-like"/>
    <property type="match status" value="4"/>
</dbReference>
<sequence>MTKLYLKIIWFAIFLLSVSQLTAQRSNGLTVEGTVSVEEGRVDGAVIQMYRDGNRMDNYGIGTDGRYRVELNYDHEFTLIFTREDNFPQKIVVDTNVPRSVLQSDPLFPPFPVDINLFTEIEGIDRTFSENTVLKIYYSEDVDNFISDVYYNNAQIKHLIEQAILQSQMIDNESDYLAALTRAERAELQKEYDQLIEQAEAEYNNEQFLNALDGYKAASQIFPSEQYPKDRIAEINDLLGLLMVAGEMEKALAERLESLLKQGDLQFEREQFDEARSSYQRALSINSENEHAKTRLAEIDEIFNQRDVSRQFDELVKQGDNALNELLYNEAQTAYEKALALKPEEEYPRGKLDEVNAILNRQAQNAEKQKSYDEAIFQAELNFEKQFYEEAISFYEKALTFKPGDEVASAKIQEIKDLMYELANRTLYDRLIKSADRAFKREEYSEALADYRQAVDLFSDEEWPTEQISKIEEILETERNFARLISQADVAFDDENYLNSRRLYEQALELQPEDEHALSRIDEIDEILAGQALDKQYAELISEADRLFNSEELQEAKAQYQLALNVKPGEDYPEEKISEIDAIFTERERINTEYSELIARADESFEAENYPEARENYQEARNIKPSESYPPEMIDRIDSIVAERERLLAEQEAAEAAAEQARLEAEARARDEKYQAIVDEADRLTEENELVAAVGKFREALDVKPEEQYPIVRIEEIRGMISRQQEAQEAYDAAIARADRDFENESFDDARSGYNEAKQAKPNESYPDEMLARIDSIVSERARLAAEAEAAEQARLAALEAERDQNYNRAVSRGDSLFNLEEYEPSRMAYQSALEVKPDETYPQQRIDEIENILTQLAAAQEAYDAAITQADRDFENESFDDARSGYNDAKQAKPEETYPDEMLARIDSIVSERARLAAEAEAAEQARLAALEAERDRNFNQAVSRGDSLFNLEEYEPSRMAYQSALEVKPDEIYPQQRIEEIENILTQLAAAQEAYDAAIARADRDFENESFDDARTGYNEAKQAKPDETYPDEMLARIDSIETERARLAAEAEAAEQARLAALEAERDLNYNRAVSRGDSLFNLEEYEPSRTAYQSALEIKPDETYPQQRIDEIGNILAQLASAQEAYDNAIAQADRDFESESFDDARSGYNEAKTAKPEESYPDEMLARIDSIVSERARLAAEAEAAEQARLAALEAERDRDFNQAVSRGDSLFNLEEYEPSRMAYQSALEVKPDETYPQQRIDEIENILTQLASAQEAYDAAIAQADRDFENESFDDARSGYNEAKAAKPDETYPDEMLAQIDSIVSERARLAAEAEAAEQARLAALEAERDRNYNRAVSHGDSLFNLEEYETSRTSYQSALEVKPDETYPQQRIDEIENILTQLASAQEAYEAAIARADRDFTNRNLDQAKASYEEALEIQPVENYPQEQITTINNMFQQQELDEKYRKIILAADGFFESESYQDARQEYESALELKPDESYPKSQVVKIENLLRQEEARISAEQQAEADMERRREQLAERQSEIEEQEIMSEAGLNQLYDEYIALGDDYFDSERYNVSRAWYYKALDVKPGEAYPSQRIDEINRIIGSLLMSQRDRDYQQFINLADSTLRENQLAVARGWYNRALSVKANESYPLEQLKEIQKRVEEGLAGQSGEIFESHVQKGNEAFENENYNVARFWFKKALELRPDDEQANEKLNEIERILN</sequence>
<dbReference type="Pfam" id="PF13181">
    <property type="entry name" value="TPR_8"/>
    <property type="match status" value="2"/>
</dbReference>
<evidence type="ECO:0000256" key="2">
    <source>
        <dbReference type="SAM" id="Coils"/>
    </source>
</evidence>
<keyword evidence="3" id="KW-0732">Signal</keyword>
<proteinExistence type="predicted"/>
<dbReference type="InterPro" id="IPR011990">
    <property type="entry name" value="TPR-like_helical_dom_sf"/>
</dbReference>
<dbReference type="Gene3D" id="1.25.40.10">
    <property type="entry name" value="Tetratricopeptide repeat domain"/>
    <property type="match status" value="6"/>
</dbReference>
<keyword evidence="5" id="KW-1185">Reference proteome</keyword>
<dbReference type="EMBL" id="FQZE01000007">
    <property type="protein sequence ID" value="SHI87235.1"/>
    <property type="molecule type" value="Genomic_DNA"/>
</dbReference>
<dbReference type="InterPro" id="IPR019734">
    <property type="entry name" value="TPR_rpt"/>
</dbReference>
<accession>A0A1M6EP03</accession>
<reference evidence="4 5" key="1">
    <citation type="submission" date="2016-11" db="EMBL/GenBank/DDBJ databases">
        <authorList>
            <person name="Jaros S."/>
            <person name="Januszkiewicz K."/>
            <person name="Wedrychowicz H."/>
        </authorList>
    </citation>
    <scope>NUCLEOTIDE SEQUENCE [LARGE SCALE GENOMIC DNA]</scope>
    <source>
        <strain evidence="4 5">DSM 27063</strain>
    </source>
</reference>
<feature type="coiled-coil region" evidence="2">
    <location>
        <begin position="637"/>
        <end position="668"/>
    </location>
</feature>
<dbReference type="InterPro" id="IPR000629">
    <property type="entry name" value="RNA-helicase_DEAD-box_CS"/>
</dbReference>
<feature type="repeat" description="TPR" evidence="1">
    <location>
        <begin position="1452"/>
        <end position="1485"/>
    </location>
</feature>